<reference evidence="1 2" key="1">
    <citation type="submission" date="2018-10" db="EMBL/GenBank/DDBJ databases">
        <title>A high-quality apple genome assembly.</title>
        <authorList>
            <person name="Hu J."/>
        </authorList>
    </citation>
    <scope>NUCLEOTIDE SEQUENCE [LARGE SCALE GENOMIC DNA]</scope>
    <source>
        <strain evidence="2">cv. HFTH1</strain>
        <tissue evidence="1">Young leaf</tissue>
    </source>
</reference>
<dbReference type="PANTHER" id="PTHR34659:SF1">
    <property type="entry name" value="PROTEIN EGT2"/>
    <property type="match status" value="1"/>
</dbReference>
<evidence type="ECO:0000313" key="2">
    <source>
        <dbReference type="Proteomes" id="UP000290289"/>
    </source>
</evidence>
<dbReference type="AlphaFoldDB" id="A0A498K178"/>
<gene>
    <name evidence="1" type="ORF">DVH24_011426</name>
</gene>
<dbReference type="PROSITE" id="PS51257">
    <property type="entry name" value="PROKAR_LIPOPROTEIN"/>
    <property type="match status" value="1"/>
</dbReference>
<protein>
    <submittedName>
        <fullName evidence="1">Uncharacterized protein</fullName>
    </submittedName>
</protein>
<dbReference type="InterPro" id="IPR053273">
    <property type="entry name" value="CST_Regulator"/>
</dbReference>
<dbReference type="EMBL" id="RDQH01000331">
    <property type="protein sequence ID" value="RXH99101.1"/>
    <property type="molecule type" value="Genomic_DNA"/>
</dbReference>
<proteinExistence type="predicted"/>
<comment type="caution">
    <text evidence="1">The sequence shown here is derived from an EMBL/GenBank/DDBJ whole genome shotgun (WGS) entry which is preliminary data.</text>
</comment>
<accession>A0A498K178</accession>
<evidence type="ECO:0000313" key="1">
    <source>
        <dbReference type="EMBL" id="RXH99101.1"/>
    </source>
</evidence>
<keyword evidence="2" id="KW-1185">Reference proteome</keyword>
<sequence>MCREVEEIMRQVLFLVMYVQSSSSCFALRHKFLLTSTVSELLSQCGHEVIEPAMSQLETFYENVENLLSSSELVGDALSQSSVDIEEGAASDSSLVQNATYENRDKRSSDDGVHLGSVEFVKTIPCETNDIKVNKFQLDGIYHASQEIELDGGDNVLVPALDDVGGCNSLMETDYRSSNHTDLSSNISDDIQFSDFVNLVEPCKRNPAGIRSCPADALPISNSCLTTDATVSPPNGIELHNSFDELKSAVPLPVCNSFEDQSTMPFPESEAWDNDIAKSGLQTSQSLNIKLDESCIEVDGTRIQSISCEEAKCRSYKVHKPFDGTFDKSRK</sequence>
<dbReference type="Proteomes" id="UP000290289">
    <property type="component" value="Chromosome 5"/>
</dbReference>
<organism evidence="1 2">
    <name type="scientific">Malus domestica</name>
    <name type="common">Apple</name>
    <name type="synonym">Pyrus malus</name>
    <dbReference type="NCBI Taxonomy" id="3750"/>
    <lineage>
        <taxon>Eukaryota</taxon>
        <taxon>Viridiplantae</taxon>
        <taxon>Streptophyta</taxon>
        <taxon>Embryophyta</taxon>
        <taxon>Tracheophyta</taxon>
        <taxon>Spermatophyta</taxon>
        <taxon>Magnoliopsida</taxon>
        <taxon>eudicotyledons</taxon>
        <taxon>Gunneridae</taxon>
        <taxon>Pentapetalae</taxon>
        <taxon>rosids</taxon>
        <taxon>fabids</taxon>
        <taxon>Rosales</taxon>
        <taxon>Rosaceae</taxon>
        <taxon>Amygdaloideae</taxon>
        <taxon>Maleae</taxon>
        <taxon>Malus</taxon>
    </lineage>
</organism>
<name>A0A498K178_MALDO</name>
<dbReference type="PANTHER" id="PTHR34659">
    <property type="entry name" value="BNAA05G11610D PROTEIN"/>
    <property type="match status" value="1"/>
</dbReference>